<evidence type="ECO:0000313" key="4">
    <source>
        <dbReference type="EMBL" id="TPG14374.1"/>
    </source>
</evidence>
<dbReference type="AlphaFoldDB" id="A0A502CNZ6"/>
<keyword evidence="5" id="KW-1185">Reference proteome</keyword>
<dbReference type="Pfam" id="PF04984">
    <property type="entry name" value="Phage_sheath_1"/>
    <property type="match status" value="1"/>
</dbReference>
<feature type="domain" description="Tail sheath protein C-terminal" evidence="3">
    <location>
        <begin position="275"/>
        <end position="376"/>
    </location>
</feature>
<protein>
    <submittedName>
        <fullName evidence="4">Phage tail protein</fullName>
    </submittedName>
</protein>
<organism evidence="4 5">
    <name type="scientific">Sphingomonas oligophenolica</name>
    <dbReference type="NCBI Taxonomy" id="301154"/>
    <lineage>
        <taxon>Bacteria</taxon>
        <taxon>Pseudomonadati</taxon>
        <taxon>Pseudomonadota</taxon>
        <taxon>Alphaproteobacteria</taxon>
        <taxon>Sphingomonadales</taxon>
        <taxon>Sphingomonadaceae</taxon>
        <taxon>Sphingomonas</taxon>
    </lineage>
</organism>
<dbReference type="InterPro" id="IPR052042">
    <property type="entry name" value="Tail_sheath_structural"/>
</dbReference>
<accession>A0A502CNZ6</accession>
<feature type="domain" description="Tail sheath protein subtilisin-like" evidence="2">
    <location>
        <begin position="111"/>
        <end position="273"/>
    </location>
</feature>
<sequence>MVDQYHHGISLVEVSDGARSLAIVATAVIGLVVTGPAADAAAFPLDRPVLITDIATAIGKAGVTGTMKRALTAIADQVKTPIVLVRVAPGADEAETSAAVIGTTTDGIKSGLQALLAAEAQVGIRPRILGCPGLDTEEVTAALIVVAQKLRAMAYASAIGTDVATAIAYRGGFAARELMLLHPDFVSFDVDAAANVTSFAVARALGLRARIDQEQGFAKTLSNVTVQGVTGLTRDIQFDIQDAGTEAGLLNAADITALIRSGGGFRFWGSRTCSEDPLFAFESATRTAQVLADTIANGLMWAIDKPLRPSLVKDIVETINAEFRILRSAGAILGGHAWFDADRNPATALQGGKVVIDYDYTPVPPLEQLGLTQRITDTYLADFAALVAQA</sequence>
<evidence type="ECO:0000259" key="2">
    <source>
        <dbReference type="Pfam" id="PF04984"/>
    </source>
</evidence>
<name>A0A502CNZ6_9SPHN</name>
<proteinExistence type="inferred from homology"/>
<dbReference type="InterPro" id="IPR020287">
    <property type="entry name" value="Tail_sheath_C"/>
</dbReference>
<dbReference type="OrthoDB" id="9767864at2"/>
<dbReference type="PANTHER" id="PTHR35861">
    <property type="match status" value="1"/>
</dbReference>
<gene>
    <name evidence="4" type="ORF">EAH84_03435</name>
</gene>
<dbReference type="EMBL" id="RCZK01000002">
    <property type="protein sequence ID" value="TPG14374.1"/>
    <property type="molecule type" value="Genomic_DNA"/>
</dbReference>
<evidence type="ECO:0000259" key="3">
    <source>
        <dbReference type="Pfam" id="PF17482"/>
    </source>
</evidence>
<dbReference type="InterPro" id="IPR035089">
    <property type="entry name" value="Phage_sheath_subtilisin"/>
</dbReference>
<reference evidence="4 5" key="1">
    <citation type="journal article" date="2019" name="Environ. Microbiol.">
        <title>Species interactions and distinct microbial communities in high Arctic permafrost affected cryosols are associated with the CH4 and CO2 gas fluxes.</title>
        <authorList>
            <person name="Altshuler I."/>
            <person name="Hamel J."/>
            <person name="Turney S."/>
            <person name="Magnuson E."/>
            <person name="Levesque R."/>
            <person name="Greer C."/>
            <person name="Whyte L.G."/>
        </authorList>
    </citation>
    <scope>NUCLEOTIDE SEQUENCE [LARGE SCALE GENOMIC DNA]</scope>
    <source>
        <strain evidence="4 5">S5.1</strain>
    </source>
</reference>
<evidence type="ECO:0000256" key="1">
    <source>
        <dbReference type="ARBA" id="ARBA00008005"/>
    </source>
</evidence>
<dbReference type="RefSeq" id="WP_140867730.1">
    <property type="nucleotide sequence ID" value="NZ_RCZK01000002.1"/>
</dbReference>
<dbReference type="PANTHER" id="PTHR35861:SF1">
    <property type="entry name" value="PHAGE TAIL SHEATH PROTEIN"/>
    <property type="match status" value="1"/>
</dbReference>
<dbReference type="Pfam" id="PF17482">
    <property type="entry name" value="Phage_sheath_1C"/>
    <property type="match status" value="1"/>
</dbReference>
<dbReference type="Proteomes" id="UP000318413">
    <property type="component" value="Unassembled WGS sequence"/>
</dbReference>
<comment type="caution">
    <text evidence="4">The sequence shown here is derived from an EMBL/GenBank/DDBJ whole genome shotgun (WGS) entry which is preliminary data.</text>
</comment>
<comment type="similarity">
    <text evidence="1">Belongs to the myoviridae tail sheath protein family.</text>
</comment>
<evidence type="ECO:0000313" key="5">
    <source>
        <dbReference type="Proteomes" id="UP000318413"/>
    </source>
</evidence>